<protein>
    <recommendedName>
        <fullName evidence="1">Altered inheritance of mitochondria protein 6</fullName>
    </recommendedName>
</protein>
<dbReference type="EMBL" id="JBHUPD010000002">
    <property type="protein sequence ID" value="MFD2873341.1"/>
    <property type="molecule type" value="Genomic_DNA"/>
</dbReference>
<evidence type="ECO:0000313" key="4">
    <source>
        <dbReference type="Proteomes" id="UP001597557"/>
    </source>
</evidence>
<dbReference type="RefSeq" id="WP_377185972.1">
    <property type="nucleotide sequence ID" value="NZ_JBHUPD010000002.1"/>
</dbReference>
<evidence type="ECO:0000256" key="2">
    <source>
        <dbReference type="SAM" id="SignalP"/>
    </source>
</evidence>
<dbReference type="InterPro" id="IPR039559">
    <property type="entry name" value="AIM6_PI-PLC-like_dom"/>
</dbReference>
<feature type="signal peptide" evidence="2">
    <location>
        <begin position="1"/>
        <end position="28"/>
    </location>
</feature>
<comment type="caution">
    <text evidence="3">The sequence shown here is derived from an EMBL/GenBank/DDBJ whole genome shotgun (WGS) entry which is preliminary data.</text>
</comment>
<organism evidence="3 4">
    <name type="scientific">Mucilaginibacter ximonensis</name>
    <dbReference type="NCBI Taxonomy" id="538021"/>
    <lineage>
        <taxon>Bacteria</taxon>
        <taxon>Pseudomonadati</taxon>
        <taxon>Bacteroidota</taxon>
        <taxon>Sphingobacteriia</taxon>
        <taxon>Sphingobacteriales</taxon>
        <taxon>Sphingobacteriaceae</taxon>
        <taxon>Mucilaginibacter</taxon>
    </lineage>
</organism>
<dbReference type="InterPro" id="IPR017946">
    <property type="entry name" value="PLC-like_Pdiesterase_TIM-brl"/>
</dbReference>
<dbReference type="InterPro" id="IPR051236">
    <property type="entry name" value="HAT_RTT109-like"/>
</dbReference>
<proteinExistence type="predicted"/>
<accession>A0ABW5YDH0</accession>
<name>A0ABW5YDH0_9SPHI</name>
<dbReference type="PANTHER" id="PTHR31571">
    <property type="entry name" value="ALTERED INHERITANCE OF MITOCHONDRIA PROTEIN 6"/>
    <property type="match status" value="1"/>
</dbReference>
<feature type="chain" id="PRO_5045694593" description="Altered inheritance of mitochondria protein 6" evidence="2">
    <location>
        <begin position="29"/>
        <end position="276"/>
    </location>
</feature>
<dbReference type="SUPFAM" id="SSF51695">
    <property type="entry name" value="PLC-like phosphodiesterases"/>
    <property type="match status" value="1"/>
</dbReference>
<dbReference type="Gene3D" id="3.20.20.190">
    <property type="entry name" value="Phosphatidylinositol (PI) phosphodiesterase"/>
    <property type="match status" value="1"/>
</dbReference>
<gene>
    <name evidence="3" type="ORF">ACFS5N_12725</name>
</gene>
<reference evidence="4" key="1">
    <citation type="journal article" date="2019" name="Int. J. Syst. Evol. Microbiol.">
        <title>The Global Catalogue of Microorganisms (GCM) 10K type strain sequencing project: providing services to taxonomists for standard genome sequencing and annotation.</title>
        <authorList>
            <consortium name="The Broad Institute Genomics Platform"/>
            <consortium name="The Broad Institute Genome Sequencing Center for Infectious Disease"/>
            <person name="Wu L."/>
            <person name="Ma J."/>
        </authorList>
    </citation>
    <scope>NUCLEOTIDE SEQUENCE [LARGE SCALE GENOMIC DNA]</scope>
    <source>
        <strain evidence="4">KCTC 22437</strain>
    </source>
</reference>
<dbReference type="Proteomes" id="UP001597557">
    <property type="component" value="Unassembled WGS sequence"/>
</dbReference>
<dbReference type="CDD" id="cd08577">
    <property type="entry name" value="PI-PLCc_GDPD_SF_unchar3"/>
    <property type="match status" value="1"/>
</dbReference>
<keyword evidence="4" id="KW-1185">Reference proteome</keyword>
<sequence length="276" mass="31398">MLVPLLNARFFNTLFIALFLLSPGFANAQSVTLANGFAHNDYRHRRPLFDAENNGYTHIEADVFLHDNKLVVAHINPYFKKNRTLENLYLAPLFEQVQANNGNVYQGHKDPVTLMIDIKTGAQKTYAALQAVLEKYRSMLSSYDDGIVTTRAVTIVLSGHKPYDAVKAAKNRLVFIDEDLRRVERDTIANVSQMASCKYSKLLKWRGNGMMSMHERQRLLNYVQLAHKNGEQVRLWASPDNKIVWKEILSCGVDLINTDKLATLRDFLVARSAQAK</sequence>
<dbReference type="PANTHER" id="PTHR31571:SF1">
    <property type="entry name" value="ALTERED INHERITANCE OF MITOCHONDRIA PROTEIN 6"/>
    <property type="match status" value="1"/>
</dbReference>
<evidence type="ECO:0000256" key="1">
    <source>
        <dbReference type="ARBA" id="ARBA00014286"/>
    </source>
</evidence>
<keyword evidence="2" id="KW-0732">Signal</keyword>
<evidence type="ECO:0000313" key="3">
    <source>
        <dbReference type="EMBL" id="MFD2873341.1"/>
    </source>
</evidence>